<evidence type="ECO:0000256" key="2">
    <source>
        <dbReference type="SAM" id="MobiDB-lite"/>
    </source>
</evidence>
<feature type="coiled-coil region" evidence="1">
    <location>
        <begin position="165"/>
        <end position="199"/>
    </location>
</feature>
<organism evidence="3 4">
    <name type="scientific">Plectus sambesii</name>
    <dbReference type="NCBI Taxonomy" id="2011161"/>
    <lineage>
        <taxon>Eukaryota</taxon>
        <taxon>Metazoa</taxon>
        <taxon>Ecdysozoa</taxon>
        <taxon>Nematoda</taxon>
        <taxon>Chromadorea</taxon>
        <taxon>Plectida</taxon>
        <taxon>Plectina</taxon>
        <taxon>Plectoidea</taxon>
        <taxon>Plectidae</taxon>
        <taxon>Plectus</taxon>
    </lineage>
</organism>
<proteinExistence type="predicted"/>
<keyword evidence="3" id="KW-1185">Reference proteome</keyword>
<dbReference type="SUPFAM" id="SSF57997">
    <property type="entry name" value="Tropomyosin"/>
    <property type="match status" value="1"/>
</dbReference>
<dbReference type="AlphaFoldDB" id="A0A914WRE5"/>
<reference evidence="4" key="1">
    <citation type="submission" date="2022-11" db="UniProtKB">
        <authorList>
            <consortium name="WormBaseParasite"/>
        </authorList>
    </citation>
    <scope>IDENTIFICATION</scope>
</reference>
<sequence>MSQQQYRRRLRESGESLFPSLTRGAPQKPLDQPLLDQPPPTASSGRSLPTSISIDGATNGSRLVSLSTHTEEHDDDYIPSGVVRDKLMVFGGQRINTPERRYNGNSEMLPARKRSQETPTESHNASTPQSNESLASSTISSQTEVLFSPGGDSTLIDRGNYKANVQILIAELDAAKDLNKKLSMQLAKVERDYQSLSIQQDVQKEQTEATVASRVADAVKEIKAAAAANNHPWTTRSHRWANGDVVSESELLQSTNLVAPSVRAIESQTESNVEADNPEAILNSVSGGSLSPTAIAENCDRMMAYINQYGCQLPNDGQAAKAVRAASNTSADDKNPVLTDKIVQIEAELQRFKSDLNEKDSKIIELSQSLAVSESRSDELKKQNLDLNQKGNESEKKLAAVRSELEQITKRQSDTEQMTMGYRRKMEEMEQQLSARSDRIERLEAQLLEAEKNSKNASANGSPSSSASRGHEQFEELAHQQLKVRVGDNCLGCFE</sequence>
<name>A0A914WRE5_9BILA</name>
<dbReference type="WBParaSite" id="PSAMB.scaffold4975size13002.g25654.t1">
    <property type="protein sequence ID" value="PSAMB.scaffold4975size13002.g25654.t1"/>
    <property type="gene ID" value="PSAMB.scaffold4975size13002.g25654"/>
</dbReference>
<dbReference type="Proteomes" id="UP000887566">
    <property type="component" value="Unplaced"/>
</dbReference>
<feature type="compositionally biased region" description="Polar residues" evidence="2">
    <location>
        <begin position="42"/>
        <end position="59"/>
    </location>
</feature>
<feature type="region of interest" description="Disordered" evidence="2">
    <location>
        <begin position="448"/>
        <end position="476"/>
    </location>
</feature>
<evidence type="ECO:0000313" key="3">
    <source>
        <dbReference type="Proteomes" id="UP000887566"/>
    </source>
</evidence>
<evidence type="ECO:0000313" key="4">
    <source>
        <dbReference type="WBParaSite" id="PSAMB.scaffold4975size13002.g25654.t1"/>
    </source>
</evidence>
<feature type="compositionally biased region" description="Polar residues" evidence="2">
    <location>
        <begin position="117"/>
        <end position="143"/>
    </location>
</feature>
<dbReference type="Gene3D" id="1.10.287.1490">
    <property type="match status" value="1"/>
</dbReference>
<feature type="region of interest" description="Disordered" evidence="2">
    <location>
        <begin position="1"/>
        <end position="59"/>
    </location>
</feature>
<keyword evidence="1" id="KW-0175">Coiled coil</keyword>
<protein>
    <submittedName>
        <fullName evidence="4">Uncharacterized protein</fullName>
    </submittedName>
</protein>
<feature type="compositionally biased region" description="Low complexity" evidence="2">
    <location>
        <begin position="455"/>
        <end position="468"/>
    </location>
</feature>
<evidence type="ECO:0000256" key="1">
    <source>
        <dbReference type="SAM" id="Coils"/>
    </source>
</evidence>
<feature type="region of interest" description="Disordered" evidence="2">
    <location>
        <begin position="94"/>
        <end position="143"/>
    </location>
</feature>
<feature type="compositionally biased region" description="Basic residues" evidence="2">
    <location>
        <begin position="1"/>
        <end position="10"/>
    </location>
</feature>
<feature type="compositionally biased region" description="Low complexity" evidence="2">
    <location>
        <begin position="26"/>
        <end position="35"/>
    </location>
</feature>
<accession>A0A914WRE5</accession>